<keyword evidence="2" id="KW-1185">Reference proteome</keyword>
<accession>A0A158QYD5</accession>
<proteinExistence type="predicted"/>
<reference evidence="3" key="1">
    <citation type="submission" date="2016-04" db="UniProtKB">
        <authorList>
            <consortium name="WormBaseParasite"/>
        </authorList>
    </citation>
    <scope>IDENTIFICATION</scope>
</reference>
<name>A0A158QYD5_NIPBR</name>
<sequence length="171" mass="19271">MDVMLWYNCECIQLATQAIRLKPDGSQRLNTSRTPGQQLLNEPDSAWSSTVSQPGDRCTWIPTSPIGGLQRRAALQAEELHAFQHFDCQLANNPLIADALRSIFGSGHDERCFQDALANLVDLEEVVINWAKLIFDTTKSKAEAKIKKKYLSEKREEELKALRLHAGFLFA</sequence>
<reference evidence="1 2" key="2">
    <citation type="submission" date="2018-11" db="EMBL/GenBank/DDBJ databases">
        <authorList>
            <consortium name="Pathogen Informatics"/>
        </authorList>
    </citation>
    <scope>NUCLEOTIDE SEQUENCE [LARGE SCALE GENOMIC DNA]</scope>
</reference>
<protein>
    <submittedName>
        <fullName evidence="1 3">Uncharacterized protein</fullName>
    </submittedName>
</protein>
<gene>
    <name evidence="1" type="ORF">NBR_LOCUS8315</name>
</gene>
<dbReference type="Proteomes" id="UP000271162">
    <property type="component" value="Unassembled WGS sequence"/>
</dbReference>
<dbReference type="EMBL" id="UYSL01019989">
    <property type="protein sequence ID" value="VDL71904.1"/>
    <property type="molecule type" value="Genomic_DNA"/>
</dbReference>
<organism evidence="3">
    <name type="scientific">Nippostrongylus brasiliensis</name>
    <name type="common">Rat hookworm</name>
    <dbReference type="NCBI Taxonomy" id="27835"/>
    <lineage>
        <taxon>Eukaryota</taxon>
        <taxon>Metazoa</taxon>
        <taxon>Ecdysozoa</taxon>
        <taxon>Nematoda</taxon>
        <taxon>Chromadorea</taxon>
        <taxon>Rhabditida</taxon>
        <taxon>Rhabditina</taxon>
        <taxon>Rhabditomorpha</taxon>
        <taxon>Strongyloidea</taxon>
        <taxon>Heligmosomidae</taxon>
        <taxon>Nippostrongylus</taxon>
    </lineage>
</organism>
<dbReference type="STRING" id="27835.A0A158QYD5"/>
<dbReference type="AlphaFoldDB" id="A0A158QYD5"/>
<evidence type="ECO:0000313" key="1">
    <source>
        <dbReference type="EMBL" id="VDL71904.1"/>
    </source>
</evidence>
<evidence type="ECO:0000313" key="3">
    <source>
        <dbReference type="WBParaSite" id="NBR_0000831401-mRNA-1"/>
    </source>
</evidence>
<dbReference type="WBParaSite" id="NBR_0000831401-mRNA-1">
    <property type="protein sequence ID" value="NBR_0000831401-mRNA-1"/>
    <property type="gene ID" value="NBR_0000831401"/>
</dbReference>
<evidence type="ECO:0000313" key="2">
    <source>
        <dbReference type="Proteomes" id="UP000271162"/>
    </source>
</evidence>